<keyword evidence="2" id="KW-1185">Reference proteome</keyword>
<protein>
    <submittedName>
        <fullName evidence="1">Uncharacterized protein</fullName>
    </submittedName>
</protein>
<evidence type="ECO:0000313" key="2">
    <source>
        <dbReference type="Proteomes" id="UP000006882"/>
    </source>
</evidence>
<dbReference type="EMBL" id="CM007651">
    <property type="protein sequence ID" value="ONI31454.1"/>
    <property type="molecule type" value="Genomic_DNA"/>
</dbReference>
<gene>
    <name evidence="1" type="ORF">PRUPE_1G314200</name>
</gene>
<dbReference type="Gramene" id="ONI31454">
    <property type="protein sequence ID" value="ONI31454"/>
    <property type="gene ID" value="PRUPE_1G314200"/>
</dbReference>
<dbReference type="AlphaFoldDB" id="A0A251R5Y9"/>
<dbReference type="Proteomes" id="UP000006882">
    <property type="component" value="Chromosome G1"/>
</dbReference>
<organism evidence="1 2">
    <name type="scientific">Prunus persica</name>
    <name type="common">Peach</name>
    <name type="synonym">Amygdalus persica</name>
    <dbReference type="NCBI Taxonomy" id="3760"/>
    <lineage>
        <taxon>Eukaryota</taxon>
        <taxon>Viridiplantae</taxon>
        <taxon>Streptophyta</taxon>
        <taxon>Embryophyta</taxon>
        <taxon>Tracheophyta</taxon>
        <taxon>Spermatophyta</taxon>
        <taxon>Magnoliopsida</taxon>
        <taxon>eudicotyledons</taxon>
        <taxon>Gunneridae</taxon>
        <taxon>Pentapetalae</taxon>
        <taxon>rosids</taxon>
        <taxon>fabids</taxon>
        <taxon>Rosales</taxon>
        <taxon>Rosaceae</taxon>
        <taxon>Amygdaloideae</taxon>
        <taxon>Amygdaleae</taxon>
        <taxon>Prunus</taxon>
    </lineage>
</organism>
<reference evidence="1 2" key="1">
    <citation type="journal article" date="2013" name="Nat. Genet.">
        <title>The high-quality draft genome of peach (Prunus persica) identifies unique patterns of genetic diversity, domestication and genome evolution.</title>
        <authorList>
            <consortium name="International Peach Genome Initiative"/>
            <person name="Verde I."/>
            <person name="Abbott A.G."/>
            <person name="Scalabrin S."/>
            <person name="Jung S."/>
            <person name="Shu S."/>
            <person name="Marroni F."/>
            <person name="Zhebentyayeva T."/>
            <person name="Dettori M.T."/>
            <person name="Grimwood J."/>
            <person name="Cattonaro F."/>
            <person name="Zuccolo A."/>
            <person name="Rossini L."/>
            <person name="Jenkins J."/>
            <person name="Vendramin E."/>
            <person name="Meisel L.A."/>
            <person name="Decroocq V."/>
            <person name="Sosinski B."/>
            <person name="Prochnik S."/>
            <person name="Mitros T."/>
            <person name="Policriti A."/>
            <person name="Cipriani G."/>
            <person name="Dondini L."/>
            <person name="Ficklin S."/>
            <person name="Goodstein D.M."/>
            <person name="Xuan P."/>
            <person name="Del Fabbro C."/>
            <person name="Aramini V."/>
            <person name="Copetti D."/>
            <person name="Gonzalez S."/>
            <person name="Horner D.S."/>
            <person name="Falchi R."/>
            <person name="Lucas S."/>
            <person name="Mica E."/>
            <person name="Maldonado J."/>
            <person name="Lazzari B."/>
            <person name="Bielenberg D."/>
            <person name="Pirona R."/>
            <person name="Miculan M."/>
            <person name="Barakat A."/>
            <person name="Testolin R."/>
            <person name="Stella A."/>
            <person name="Tartarini S."/>
            <person name="Tonutti P."/>
            <person name="Arus P."/>
            <person name="Orellana A."/>
            <person name="Wells C."/>
            <person name="Main D."/>
            <person name="Vizzotto G."/>
            <person name="Silva H."/>
            <person name="Salamini F."/>
            <person name="Schmutz J."/>
            <person name="Morgante M."/>
            <person name="Rokhsar D.S."/>
        </authorList>
    </citation>
    <scope>NUCLEOTIDE SEQUENCE [LARGE SCALE GENOMIC DNA]</scope>
    <source>
        <strain evidence="2">cv. Nemared</strain>
    </source>
</reference>
<name>A0A251R5Y9_PRUPE</name>
<sequence length="67" mass="7878">MAYKTRMLRPQNQLEIQELIIFTTNQCNIRLPPPTIHIFHTSLKTQFCNIRVAIFLLLIKLNSEPRG</sequence>
<accession>A0A251R5Y9</accession>
<proteinExistence type="predicted"/>
<evidence type="ECO:0000313" key="1">
    <source>
        <dbReference type="EMBL" id="ONI31454.1"/>
    </source>
</evidence>